<protein>
    <submittedName>
        <fullName evidence="2">Uncharacterized protein</fullName>
    </submittedName>
</protein>
<feature type="compositionally biased region" description="Low complexity" evidence="1">
    <location>
        <begin position="9"/>
        <end position="20"/>
    </location>
</feature>
<feature type="region of interest" description="Disordered" evidence="1">
    <location>
        <begin position="1"/>
        <end position="29"/>
    </location>
</feature>
<dbReference type="Proteomes" id="UP001374535">
    <property type="component" value="Chromosome 11"/>
</dbReference>
<evidence type="ECO:0000313" key="2">
    <source>
        <dbReference type="EMBL" id="WVY90810.1"/>
    </source>
</evidence>
<evidence type="ECO:0000256" key="1">
    <source>
        <dbReference type="SAM" id="MobiDB-lite"/>
    </source>
</evidence>
<gene>
    <name evidence="2" type="ORF">V8G54_036324</name>
</gene>
<sequence>MQKSQPVNQKSQPLKQKSQSVDQNAENGEIDRRAVARLGGNRQAVKLGTGQFPDGPGPIFCDFYDLFGLGLLYASAPAPCAPGLSLRVFVYDLPPRFNVGMVDRRNKAETPITFDAAVQWREFGGVDADGSSLLGGALPFLTLYSERFVGLKRDVVALRWFEVVAVADAVGGSLVAGLRLGVGTVVRVVGGWRVKGVAVKWCWFGDLVWNWAADVIVGDVKAEKEAEGGCLLWNLAGEAHHSAV</sequence>
<dbReference type="EMBL" id="CP144690">
    <property type="protein sequence ID" value="WVY90810.1"/>
    <property type="molecule type" value="Genomic_DNA"/>
</dbReference>
<name>A0AAQ3MGV3_VIGMU</name>
<organism evidence="2 3">
    <name type="scientific">Vigna mungo</name>
    <name type="common">Black gram</name>
    <name type="synonym">Phaseolus mungo</name>
    <dbReference type="NCBI Taxonomy" id="3915"/>
    <lineage>
        <taxon>Eukaryota</taxon>
        <taxon>Viridiplantae</taxon>
        <taxon>Streptophyta</taxon>
        <taxon>Embryophyta</taxon>
        <taxon>Tracheophyta</taxon>
        <taxon>Spermatophyta</taxon>
        <taxon>Magnoliopsida</taxon>
        <taxon>eudicotyledons</taxon>
        <taxon>Gunneridae</taxon>
        <taxon>Pentapetalae</taxon>
        <taxon>rosids</taxon>
        <taxon>fabids</taxon>
        <taxon>Fabales</taxon>
        <taxon>Fabaceae</taxon>
        <taxon>Papilionoideae</taxon>
        <taxon>50 kb inversion clade</taxon>
        <taxon>NPAAA clade</taxon>
        <taxon>indigoferoid/millettioid clade</taxon>
        <taxon>Phaseoleae</taxon>
        <taxon>Vigna</taxon>
    </lineage>
</organism>
<dbReference type="AlphaFoldDB" id="A0AAQ3MGV3"/>
<accession>A0AAQ3MGV3</accession>
<reference evidence="2 3" key="1">
    <citation type="journal article" date="2023" name="Life. Sci Alliance">
        <title>Evolutionary insights into 3D genome organization and epigenetic landscape of Vigna mungo.</title>
        <authorList>
            <person name="Junaid A."/>
            <person name="Singh B."/>
            <person name="Bhatia S."/>
        </authorList>
    </citation>
    <scope>NUCLEOTIDE SEQUENCE [LARGE SCALE GENOMIC DNA]</scope>
    <source>
        <strain evidence="2">Urdbean</strain>
    </source>
</reference>
<keyword evidence="3" id="KW-1185">Reference proteome</keyword>
<proteinExistence type="predicted"/>
<evidence type="ECO:0000313" key="3">
    <source>
        <dbReference type="Proteomes" id="UP001374535"/>
    </source>
</evidence>